<dbReference type="Proteomes" id="UP000037136">
    <property type="component" value="Unassembled WGS sequence"/>
</dbReference>
<reference evidence="2 3" key="2">
    <citation type="journal article" date="2017" name="Sci. Rep.">
        <title>Ant-infecting Ophiocordyceps genomes reveal a high diversity of potential behavioral manipulation genes and a possible major role for enterotoxins.</title>
        <authorList>
            <person name="de Bekker C."/>
            <person name="Ohm R.A."/>
            <person name="Evans H.C."/>
            <person name="Brachmann A."/>
            <person name="Hughes D.P."/>
        </authorList>
    </citation>
    <scope>NUCLEOTIDE SEQUENCE [LARGE SCALE GENOMIC DNA]</scope>
    <source>
        <strain evidence="2 3">SC16a</strain>
    </source>
</reference>
<dbReference type="EMBL" id="LAZP02000331">
    <property type="protein sequence ID" value="PFH58079.1"/>
    <property type="molecule type" value="Genomic_DNA"/>
</dbReference>
<comment type="caution">
    <text evidence="2">The sequence shown here is derived from an EMBL/GenBank/DDBJ whole genome shotgun (WGS) entry which is preliminary data.</text>
</comment>
<reference evidence="2 3" key="1">
    <citation type="journal article" date="2015" name="BMC Genomics">
        <title>Gene expression during zombie ant biting behavior reflects the complexity underlying fungal parasitic behavioral manipulation.</title>
        <authorList>
            <person name="de Bekker C."/>
            <person name="Ohm R.A."/>
            <person name="Loreto R.G."/>
            <person name="Sebastian A."/>
            <person name="Albert I."/>
            <person name="Merrow M."/>
            <person name="Brachmann A."/>
            <person name="Hughes D.P."/>
        </authorList>
    </citation>
    <scope>NUCLEOTIDE SEQUENCE [LARGE SCALE GENOMIC DNA]</scope>
    <source>
        <strain evidence="2 3">SC16a</strain>
    </source>
</reference>
<gene>
    <name evidence="2" type="ORF">XA68_14198</name>
</gene>
<dbReference type="AlphaFoldDB" id="A0A2A9P9I6"/>
<protein>
    <submittedName>
        <fullName evidence="2">Uncharacterized protein</fullName>
    </submittedName>
</protein>
<evidence type="ECO:0000313" key="3">
    <source>
        <dbReference type="Proteomes" id="UP000037136"/>
    </source>
</evidence>
<evidence type="ECO:0000256" key="1">
    <source>
        <dbReference type="SAM" id="MobiDB-lite"/>
    </source>
</evidence>
<feature type="region of interest" description="Disordered" evidence="1">
    <location>
        <begin position="32"/>
        <end position="54"/>
    </location>
</feature>
<sequence>MSALGFSDQRQAGPAFAMASLTTCRTGSTIITSSGNASQKATTRGTRKLLGENGTPTGLLAVAITAGIRCGTGPPATSLCAKQTQLPQKPRSKRFKGEAESS</sequence>
<name>A0A2A9P9I6_OPHUN</name>
<keyword evidence="3" id="KW-1185">Reference proteome</keyword>
<proteinExistence type="predicted"/>
<feature type="region of interest" description="Disordered" evidence="1">
    <location>
        <begin position="77"/>
        <end position="102"/>
    </location>
</feature>
<feature type="compositionally biased region" description="Polar residues" evidence="1">
    <location>
        <begin position="32"/>
        <end position="44"/>
    </location>
</feature>
<accession>A0A2A9P9I6</accession>
<organism evidence="2 3">
    <name type="scientific">Ophiocordyceps unilateralis</name>
    <name type="common">Zombie-ant fungus</name>
    <name type="synonym">Torrubia unilateralis</name>
    <dbReference type="NCBI Taxonomy" id="268505"/>
    <lineage>
        <taxon>Eukaryota</taxon>
        <taxon>Fungi</taxon>
        <taxon>Dikarya</taxon>
        <taxon>Ascomycota</taxon>
        <taxon>Pezizomycotina</taxon>
        <taxon>Sordariomycetes</taxon>
        <taxon>Hypocreomycetidae</taxon>
        <taxon>Hypocreales</taxon>
        <taxon>Ophiocordycipitaceae</taxon>
        <taxon>Ophiocordyceps</taxon>
    </lineage>
</organism>
<evidence type="ECO:0000313" key="2">
    <source>
        <dbReference type="EMBL" id="PFH58079.1"/>
    </source>
</evidence>